<evidence type="ECO:0000313" key="4">
    <source>
        <dbReference type="Proteomes" id="UP000662314"/>
    </source>
</evidence>
<dbReference type="RefSeq" id="WP_214436634.1">
    <property type="nucleotide sequence ID" value="NZ_CAWPUQ010000237.1"/>
</dbReference>
<evidence type="ECO:0000256" key="2">
    <source>
        <dbReference type="SAM" id="MobiDB-lite"/>
    </source>
</evidence>
<reference evidence="3 4" key="1">
    <citation type="journal article" date="2021" name="Int. J. Syst. Evol. Microbiol.">
        <title>Amazonocrinis nigriterrae gen. nov., sp. nov., Atlanticothrix silvestris gen. nov., sp. nov. and Dendronalium phyllosphericum gen. nov., sp. nov., nostocacean cyanobacteria from Brazilian environments.</title>
        <authorList>
            <person name="Alvarenga D.O."/>
            <person name="Andreote A.P.D."/>
            <person name="Branco L.H.Z."/>
            <person name="Delbaje E."/>
            <person name="Cruz R.B."/>
            <person name="Varani A.M."/>
            <person name="Fiore M.F."/>
        </authorList>
    </citation>
    <scope>NUCLEOTIDE SEQUENCE [LARGE SCALE GENOMIC DNA]</scope>
    <source>
        <strain evidence="3 4">CENA369</strain>
    </source>
</reference>
<organism evidence="3 4">
    <name type="scientific">Dendronalium phyllosphericum CENA369</name>
    <dbReference type="NCBI Taxonomy" id="1725256"/>
    <lineage>
        <taxon>Bacteria</taxon>
        <taxon>Bacillati</taxon>
        <taxon>Cyanobacteriota</taxon>
        <taxon>Cyanophyceae</taxon>
        <taxon>Nostocales</taxon>
        <taxon>Nostocaceae</taxon>
        <taxon>Dendronalium</taxon>
        <taxon>Dendronalium phyllosphericum</taxon>
    </lineage>
</organism>
<accession>A0A8J7LKN6</accession>
<protein>
    <submittedName>
        <fullName evidence="3">Uncharacterized protein</fullName>
    </submittedName>
</protein>
<feature type="region of interest" description="Disordered" evidence="2">
    <location>
        <begin position="1"/>
        <end position="67"/>
    </location>
</feature>
<evidence type="ECO:0000256" key="1">
    <source>
        <dbReference type="SAM" id="Coils"/>
    </source>
</evidence>
<comment type="caution">
    <text evidence="3">The sequence shown here is derived from an EMBL/GenBank/DDBJ whole genome shotgun (WGS) entry which is preliminary data.</text>
</comment>
<gene>
    <name evidence="3" type="ORF">I8752_34340</name>
</gene>
<evidence type="ECO:0000313" key="3">
    <source>
        <dbReference type="EMBL" id="MBH8577954.1"/>
    </source>
</evidence>
<sequence length="135" mass="15442">MVLKNGQTQEASRRLDSGDIFDKSERLGGVQTPSRSNGTEQVRPNQVNCSTENTFRRTSKHGGGSAGKIAERLKRIEDKHISYLKAHQLLLKSQLDYSQEEEENFRKEVQELEEEIYNLISSEDKSQSITQENEQ</sequence>
<keyword evidence="4" id="KW-1185">Reference proteome</keyword>
<dbReference type="EMBL" id="JAECZA010000300">
    <property type="protein sequence ID" value="MBH8577954.1"/>
    <property type="molecule type" value="Genomic_DNA"/>
</dbReference>
<name>A0A8J7LKN6_9NOST</name>
<dbReference type="AlphaFoldDB" id="A0A8J7LKN6"/>
<dbReference type="Proteomes" id="UP000662314">
    <property type="component" value="Unassembled WGS sequence"/>
</dbReference>
<proteinExistence type="predicted"/>
<keyword evidence="1" id="KW-0175">Coiled coil</keyword>
<feature type="coiled-coil region" evidence="1">
    <location>
        <begin position="95"/>
        <end position="122"/>
    </location>
</feature>
<feature type="compositionally biased region" description="Basic and acidic residues" evidence="2">
    <location>
        <begin position="11"/>
        <end position="26"/>
    </location>
</feature>
<feature type="compositionally biased region" description="Polar residues" evidence="2">
    <location>
        <begin position="31"/>
        <end position="53"/>
    </location>
</feature>
<feature type="compositionally biased region" description="Polar residues" evidence="2">
    <location>
        <begin position="1"/>
        <end position="10"/>
    </location>
</feature>